<evidence type="ECO:0000313" key="9">
    <source>
        <dbReference type="Proteomes" id="UP000773064"/>
    </source>
</evidence>
<accession>A0ABS5UPR5</accession>
<evidence type="ECO:0000259" key="4">
    <source>
        <dbReference type="Pfam" id="PF05592"/>
    </source>
</evidence>
<keyword evidence="9" id="KW-1185">Reference proteome</keyword>
<feature type="domain" description="Alpha-L-rhamnosidase concanavalin-like" evidence="4">
    <location>
        <begin position="337"/>
        <end position="437"/>
    </location>
</feature>
<evidence type="ECO:0000313" key="8">
    <source>
        <dbReference type="EMBL" id="MBT1172902.1"/>
    </source>
</evidence>
<protein>
    <recommendedName>
        <fullName evidence="2">alpha-L-rhamnosidase</fullName>
        <ecNumber evidence="2">3.2.1.40</ecNumber>
    </recommendedName>
</protein>
<dbReference type="PANTHER" id="PTHR33307">
    <property type="entry name" value="ALPHA-RHAMNOSIDASE (EUROFUNG)"/>
    <property type="match status" value="1"/>
</dbReference>
<dbReference type="InterPro" id="IPR013737">
    <property type="entry name" value="Bac_rhamnosid_N"/>
</dbReference>
<feature type="domain" description="Alpha-L-rhamnosidase six-hairpin glycosidase" evidence="6">
    <location>
        <begin position="444"/>
        <end position="798"/>
    </location>
</feature>
<dbReference type="PANTHER" id="PTHR33307:SF6">
    <property type="entry name" value="ALPHA-RHAMNOSIDASE (EUROFUNG)-RELATED"/>
    <property type="match status" value="1"/>
</dbReference>
<dbReference type="Pfam" id="PF08531">
    <property type="entry name" value="Bac_rhamnosid_N"/>
    <property type="match status" value="1"/>
</dbReference>
<comment type="catalytic activity">
    <reaction evidence="1">
        <text>Hydrolysis of terminal non-reducing alpha-L-rhamnose residues in alpha-L-rhamnosides.</text>
        <dbReference type="EC" id="3.2.1.40"/>
    </reaction>
</comment>
<gene>
    <name evidence="8" type="ORF">JS528_05945</name>
</gene>
<dbReference type="InterPro" id="IPR008928">
    <property type="entry name" value="6-hairpin_glycosidase_sf"/>
</dbReference>
<dbReference type="Pfam" id="PF25788">
    <property type="entry name" value="Ig_Rha78A_N"/>
    <property type="match status" value="1"/>
</dbReference>
<evidence type="ECO:0000259" key="7">
    <source>
        <dbReference type="Pfam" id="PF17390"/>
    </source>
</evidence>
<dbReference type="InterPro" id="IPR035398">
    <property type="entry name" value="Bac_rhamnosid_C"/>
</dbReference>
<dbReference type="InterPro" id="IPR016007">
    <property type="entry name" value="Alpha_rhamnosid"/>
</dbReference>
<name>A0ABS5UPR5_9BIFI</name>
<dbReference type="Gene3D" id="1.50.10.10">
    <property type="match status" value="1"/>
</dbReference>
<dbReference type="SUPFAM" id="SSF48208">
    <property type="entry name" value="Six-hairpin glycosidases"/>
    <property type="match status" value="1"/>
</dbReference>
<dbReference type="Pfam" id="PF17389">
    <property type="entry name" value="Bac_rhamnosid6H"/>
    <property type="match status" value="1"/>
</dbReference>
<evidence type="ECO:0000259" key="6">
    <source>
        <dbReference type="Pfam" id="PF17389"/>
    </source>
</evidence>
<feature type="domain" description="Bacterial alpha-L-rhamnosidase N-terminal" evidence="5">
    <location>
        <begin position="156"/>
        <end position="326"/>
    </location>
</feature>
<proteinExistence type="predicted"/>
<dbReference type="EC" id="3.2.1.40" evidence="2"/>
<dbReference type="InterPro" id="IPR012341">
    <property type="entry name" value="6hp_glycosidase-like_sf"/>
</dbReference>
<sequence>MAQPKAPARGRVPGIRRVTVEHRSGDVLGIGTGTPRLSWTYDEDVALPDGAEVVIRANREMPGEAPVVEETRVPACENILHAWPFEPARTHEQVTVTVCPVTDDDTATASVRFEPGILHHWQWRGAMVGPAWPEPWSDGRHAPLIRGDARIECEPVAARLYVSAYGLFEPWINGARVGEDVLAPGWVDYDDRLPYLTYDVTPYLRRGDNAFGFRLADGWYRGRYGYAGGVVNYYGDRLGVYAQIDVMFADGSVQQIVSNAYDGAWKARKGPIVRSGLYEGERFDARLDDPRWCDPSRPMDDSWSPVTELPLNQLKLTALEQNPIRLVGLHRPVDIRKRDDGSFIVDFGFNCSQRIRMSVPPAQPGTVITIRHAEVLDGHGNLALRPLRREDIQTDEYVSDGRAAQWEPTFTMHGFRYAEISGWPAPELSPDDLTACAYTTDMERRGWFSCSDEDLNLLHGNIIRSMRSNFLSVPMDCPQRDERLGWTGDIAMFSPVALRLAGAGDFLSDWLGNLDGEIARYGTVPPFVPFITIPDWRKADAIAVWGDSAVLVPWAIYREEGDALRLARHYPVARAWMDDVARRLDPDGVWRREPDQVCGQFGDWLDPTAPPDHPEQAMTEKPLVATAFAAHSAELVARMARILGRDDDATAYAALADRIRKGFAAAFTRGDGVMTSDTECAYTLAVVFGLRRDDPAWTATAGDRLARLVEQGGCHVGTGFAGTPYLLRALADCGHRDTAFRVLTCRTCPSWLYQVAMGATTTWERWDSIRPDGSINPGGMTSFNHYWLGVVAEWMHDELGGLKPLEPGWNAFAVDPHPGGGVTGAHVAHEGPHGRIDLRWDLREGRLHMSFNVPTGSRALVNAGGRNDWVGPGRYDITV</sequence>
<dbReference type="RefSeq" id="WP_214358175.1">
    <property type="nucleotide sequence ID" value="NZ_JAFEJS010000005.1"/>
</dbReference>
<dbReference type="InterPro" id="IPR035396">
    <property type="entry name" value="Bac_rhamnosid6H"/>
</dbReference>
<dbReference type="EMBL" id="JAFEJS010000005">
    <property type="protein sequence ID" value="MBT1172902.1"/>
    <property type="molecule type" value="Genomic_DNA"/>
</dbReference>
<dbReference type="Gene3D" id="2.60.120.260">
    <property type="entry name" value="Galactose-binding domain-like"/>
    <property type="match status" value="2"/>
</dbReference>
<dbReference type="Pfam" id="PF05592">
    <property type="entry name" value="Bac_rhamnosid"/>
    <property type="match status" value="1"/>
</dbReference>
<dbReference type="Proteomes" id="UP000773064">
    <property type="component" value="Unassembled WGS sequence"/>
</dbReference>
<dbReference type="InterPro" id="IPR008902">
    <property type="entry name" value="Rhamnosid_concanavalin"/>
</dbReference>
<keyword evidence="3 8" id="KW-0378">Hydrolase</keyword>
<organism evidence="8 9">
    <name type="scientific">Bifidobacterium santillanense</name>
    <dbReference type="NCBI Taxonomy" id="2809028"/>
    <lineage>
        <taxon>Bacteria</taxon>
        <taxon>Bacillati</taxon>
        <taxon>Actinomycetota</taxon>
        <taxon>Actinomycetes</taxon>
        <taxon>Bifidobacteriales</taxon>
        <taxon>Bifidobacteriaceae</taxon>
        <taxon>Bifidobacterium</taxon>
    </lineage>
</organism>
<dbReference type="Pfam" id="PF17390">
    <property type="entry name" value="Bac_rhamnosid_C"/>
    <property type="match status" value="1"/>
</dbReference>
<evidence type="ECO:0000256" key="3">
    <source>
        <dbReference type="ARBA" id="ARBA00022801"/>
    </source>
</evidence>
<dbReference type="GO" id="GO:0016787">
    <property type="term" value="F:hydrolase activity"/>
    <property type="evidence" value="ECO:0007669"/>
    <property type="project" value="UniProtKB-KW"/>
</dbReference>
<evidence type="ECO:0000256" key="2">
    <source>
        <dbReference type="ARBA" id="ARBA00012652"/>
    </source>
</evidence>
<feature type="domain" description="Alpha-L-rhamnosidase C-terminal" evidence="7">
    <location>
        <begin position="801"/>
        <end position="861"/>
    </location>
</feature>
<comment type="caution">
    <text evidence="8">The sequence shown here is derived from an EMBL/GenBank/DDBJ whole genome shotgun (WGS) entry which is preliminary data.</text>
</comment>
<evidence type="ECO:0000259" key="5">
    <source>
        <dbReference type="Pfam" id="PF08531"/>
    </source>
</evidence>
<reference evidence="8 9" key="1">
    <citation type="journal article" date="2021" name="Environ. Microbiol.">
        <title>Genetic insights into the dark matter of the mammalian gut microbiota through targeted genome reconstruction.</title>
        <authorList>
            <person name="Lugli G.A."/>
            <person name="Alessandri G."/>
            <person name="Milani C."/>
            <person name="Viappiani A."/>
            <person name="Fontana F."/>
            <person name="Tarracchini C."/>
            <person name="Mancabelli L."/>
            <person name="Argentini C."/>
            <person name="Ruiz L."/>
            <person name="Margolles A."/>
            <person name="van Sinderen D."/>
            <person name="Turroni F."/>
            <person name="Ventura M."/>
        </authorList>
    </citation>
    <scope>NUCLEOTIDE SEQUENCE [LARGE SCALE GENOMIC DNA]</scope>
    <source>
        <strain evidence="8 9">MA2</strain>
    </source>
</reference>
<dbReference type="Gene3D" id="2.60.420.10">
    <property type="entry name" value="Maltose phosphorylase, domain 3"/>
    <property type="match status" value="1"/>
</dbReference>
<evidence type="ECO:0000256" key="1">
    <source>
        <dbReference type="ARBA" id="ARBA00001445"/>
    </source>
</evidence>